<protein>
    <submittedName>
        <fullName evidence="3">DNA-protecting protein DprA</fullName>
    </submittedName>
</protein>
<dbReference type="RefSeq" id="WP_116111391.1">
    <property type="nucleotide sequence ID" value="NZ_CP091196.1"/>
</dbReference>
<keyword evidence="4" id="KW-1185">Reference proteome</keyword>
<reference evidence="3" key="1">
    <citation type="submission" date="2022-01" db="EMBL/GenBank/DDBJ databases">
        <title>PSI-footprinting approach for the identification of protein synthesis inhibitor producers.</title>
        <authorList>
            <person name="Handel F."/>
            <person name="Kulik A."/>
            <person name="Wex K.W."/>
            <person name="Berscheid A."/>
            <person name="Saur J.S."/>
            <person name="Winkler A."/>
            <person name="Wibberg D."/>
            <person name="Kalinowski J."/>
            <person name="Broetz-Oesterhelt H."/>
            <person name="Mast Y."/>
        </authorList>
    </citation>
    <scope>NUCLEOTIDE SEQUENCE</scope>
    <source>
        <strain evidence="3">KNN 49.3e</strain>
    </source>
</reference>
<dbReference type="SUPFAM" id="SSF102405">
    <property type="entry name" value="MCP/YpsA-like"/>
    <property type="match status" value="1"/>
</dbReference>
<dbReference type="Pfam" id="PF02481">
    <property type="entry name" value="DNA_processg_A"/>
    <property type="match status" value="1"/>
</dbReference>
<sequence length="295" mass="30778">MSTGVSLGDQAAGERELAFALLAGPAAGGARRATRSLLRSGRSQILDLIAHLPAPDRENAEATAARLWERGVRPLLCDDPRYPDSLRRFSGAPPALFCLGPMELLERPAVGVCGSRDASDGGIRAARACGAEAARLGIAVVSGYAKGVDTAGHLAALEAGGTTIAVLAEGIDHFRMKAPYRELGTAVGANMLVVSQFPPAQRWTAGAAMTRNQVIVGLSRALVVVEARDTGGTLKAGEVALRGSRPVFVLDSMGSASPGNQRLISAGGRHVADRRELRALLQQLRVEQAPLLPID</sequence>
<organism evidence="3 4">
    <name type="scientific">Amycolatopsis thermalba</name>
    <dbReference type="NCBI Taxonomy" id="944492"/>
    <lineage>
        <taxon>Bacteria</taxon>
        <taxon>Bacillati</taxon>
        <taxon>Actinomycetota</taxon>
        <taxon>Actinomycetes</taxon>
        <taxon>Pseudonocardiales</taxon>
        <taxon>Pseudonocardiaceae</taxon>
        <taxon>Amycolatopsis</taxon>
    </lineage>
</organism>
<feature type="domain" description="Smf/DprA SLOG" evidence="2">
    <location>
        <begin position="76"/>
        <end position="276"/>
    </location>
</feature>
<dbReference type="PANTHER" id="PTHR43022">
    <property type="entry name" value="PROTEIN SMF"/>
    <property type="match status" value="1"/>
</dbReference>
<accession>A0ABY4P1Z2</accession>
<evidence type="ECO:0000313" key="3">
    <source>
        <dbReference type="EMBL" id="UQS26324.1"/>
    </source>
</evidence>
<proteinExistence type="inferred from homology"/>
<dbReference type="Proteomes" id="UP000830158">
    <property type="component" value="Chromosome"/>
</dbReference>
<evidence type="ECO:0000256" key="1">
    <source>
        <dbReference type="ARBA" id="ARBA00006525"/>
    </source>
</evidence>
<dbReference type="Gene3D" id="3.40.50.450">
    <property type="match status" value="1"/>
</dbReference>
<gene>
    <name evidence="3" type="ORF">L1857_27675</name>
</gene>
<dbReference type="InterPro" id="IPR003488">
    <property type="entry name" value="DprA"/>
</dbReference>
<name>A0ABY4P1Z2_9PSEU</name>
<dbReference type="EMBL" id="CP091196">
    <property type="protein sequence ID" value="UQS26324.1"/>
    <property type="molecule type" value="Genomic_DNA"/>
</dbReference>
<dbReference type="PANTHER" id="PTHR43022:SF1">
    <property type="entry name" value="PROTEIN SMF"/>
    <property type="match status" value="1"/>
</dbReference>
<comment type="similarity">
    <text evidence="1">Belongs to the DprA/Smf family.</text>
</comment>
<evidence type="ECO:0000313" key="4">
    <source>
        <dbReference type="Proteomes" id="UP000830158"/>
    </source>
</evidence>
<evidence type="ECO:0000259" key="2">
    <source>
        <dbReference type="Pfam" id="PF02481"/>
    </source>
</evidence>
<dbReference type="InterPro" id="IPR057666">
    <property type="entry name" value="DrpA_SLOG"/>
</dbReference>